<reference evidence="1 2" key="1">
    <citation type="submission" date="2017-07" db="EMBL/GenBank/DDBJ databases">
        <title>Shotgun whole genome sequences of three halophilic bacterial isolates.</title>
        <authorList>
            <person name="Pozzo T."/>
            <person name="Higdon S.M."/>
            <person name="Quillaguaman J."/>
        </authorList>
    </citation>
    <scope>NUCLEOTIDE SEQUENCE [LARGE SCALE GENOMIC DNA]</scope>
    <source>
        <strain evidence="1 2">BU-1</strain>
    </source>
</reference>
<accession>A0A265E6G8</accession>
<dbReference type="NCBIfam" id="NF047360">
    <property type="entry name" value="tail_chap_PVL"/>
    <property type="match status" value="1"/>
</dbReference>
<comment type="caution">
    <text evidence="1">The sequence shown here is derived from an EMBL/GenBank/DDBJ whole genome shotgun (WGS) entry which is preliminary data.</text>
</comment>
<dbReference type="RefSeq" id="WP_094906633.1">
    <property type="nucleotide sequence ID" value="NZ_NPEZ01000003.1"/>
</dbReference>
<dbReference type="AlphaFoldDB" id="A0A265E6G8"/>
<name>A0A265E6G8_9STAP</name>
<dbReference type="InterPro" id="IPR057006">
    <property type="entry name" value="Phage_TAC_19"/>
</dbReference>
<sequence length="108" mass="12650">MTIKLKLRQEDGSVKTYERPDTTVLEEEKFFELQDKARKAAIDEKKSRIEIQNMQLQFIVDLFKGYGDFTLEDMKLGILSKEKSKTIRGIFAQITPEDFEDDSKPKKK</sequence>
<evidence type="ECO:0008006" key="3">
    <source>
        <dbReference type="Google" id="ProtNLM"/>
    </source>
</evidence>
<evidence type="ECO:0000313" key="2">
    <source>
        <dbReference type="Proteomes" id="UP000216682"/>
    </source>
</evidence>
<evidence type="ECO:0000313" key="1">
    <source>
        <dbReference type="EMBL" id="OZT77110.1"/>
    </source>
</evidence>
<dbReference type="EMBL" id="NPEZ01000003">
    <property type="protein sequence ID" value="OZT77110.1"/>
    <property type="molecule type" value="Genomic_DNA"/>
</dbReference>
<dbReference type="Proteomes" id="UP000216682">
    <property type="component" value="Unassembled WGS sequence"/>
</dbReference>
<dbReference type="Pfam" id="PF23857">
    <property type="entry name" value="Phage_TAC_19"/>
    <property type="match status" value="1"/>
</dbReference>
<gene>
    <name evidence="1" type="ORF">CFN03_08520</name>
</gene>
<protein>
    <recommendedName>
        <fullName evidence="3">Tail assembly chaperone</fullName>
    </recommendedName>
</protein>
<proteinExistence type="predicted"/>
<organism evidence="1 2">
    <name type="scientific">Salinicoccus roseus</name>
    <dbReference type="NCBI Taxonomy" id="45670"/>
    <lineage>
        <taxon>Bacteria</taxon>
        <taxon>Bacillati</taxon>
        <taxon>Bacillota</taxon>
        <taxon>Bacilli</taxon>
        <taxon>Bacillales</taxon>
        <taxon>Staphylococcaceae</taxon>
        <taxon>Salinicoccus</taxon>
    </lineage>
</organism>